<feature type="compositionally biased region" description="Polar residues" evidence="7">
    <location>
        <begin position="1"/>
        <end position="16"/>
    </location>
</feature>
<dbReference type="Gene3D" id="3.40.50.150">
    <property type="entry name" value="Vaccinia Virus protein VP39"/>
    <property type="match status" value="1"/>
</dbReference>
<dbReference type="InterPro" id="IPR036457">
    <property type="entry name" value="PPM-type-like_dom_sf"/>
</dbReference>
<gene>
    <name evidence="9" type="ORF">BDQ94DRAFT_184258</name>
</gene>
<dbReference type="GO" id="GO:0008168">
    <property type="term" value="F:methyltransferase activity"/>
    <property type="evidence" value="ECO:0007669"/>
    <property type="project" value="UniProtKB-KW"/>
</dbReference>
<dbReference type="PROSITE" id="PS51746">
    <property type="entry name" value="PPM_2"/>
    <property type="match status" value="1"/>
</dbReference>
<dbReference type="PANTHER" id="PTHR43397">
    <property type="entry name" value="ERGOTHIONEINE BIOSYNTHESIS PROTEIN 1"/>
    <property type="match status" value="1"/>
</dbReference>
<dbReference type="GeneID" id="38142963"/>
<evidence type="ECO:0000259" key="8">
    <source>
        <dbReference type="PROSITE" id="PS51746"/>
    </source>
</evidence>
<dbReference type="GO" id="GO:0032259">
    <property type="term" value="P:methylation"/>
    <property type="evidence" value="ECO:0007669"/>
    <property type="project" value="UniProtKB-KW"/>
</dbReference>
<evidence type="ECO:0000313" key="9">
    <source>
        <dbReference type="EMBL" id="RDH27841.1"/>
    </source>
</evidence>
<dbReference type="GO" id="GO:0004721">
    <property type="term" value="F:phosphoprotein phosphatase activity"/>
    <property type="evidence" value="ECO:0007669"/>
    <property type="project" value="UniProtKB-KW"/>
</dbReference>
<reference evidence="9 10" key="1">
    <citation type="submission" date="2018-07" db="EMBL/GenBank/DDBJ databases">
        <title>The genomes of Aspergillus section Nigri reveals drivers in fungal speciation.</title>
        <authorList>
            <consortium name="DOE Joint Genome Institute"/>
            <person name="Vesth T.C."/>
            <person name="Nybo J."/>
            <person name="Theobald S."/>
            <person name="Brandl J."/>
            <person name="Frisvad J.C."/>
            <person name="Nielsen K.F."/>
            <person name="Lyhne E.K."/>
            <person name="Kogle M.E."/>
            <person name="Kuo A."/>
            <person name="Riley R."/>
            <person name="Clum A."/>
            <person name="Nolan M."/>
            <person name="Lipzen A."/>
            <person name="Salamov A."/>
            <person name="Henrissat B."/>
            <person name="Wiebenga A."/>
            <person name="De vries R.P."/>
            <person name="Grigoriev I.V."/>
            <person name="Mortensen U.H."/>
            <person name="Andersen M.R."/>
            <person name="Baker S.E."/>
        </authorList>
    </citation>
    <scope>NUCLEOTIDE SEQUENCE [LARGE SCALE GENOMIC DNA]</scope>
    <source>
        <strain evidence="9 10">CBS 139.54b</strain>
    </source>
</reference>
<evidence type="ECO:0000256" key="6">
    <source>
        <dbReference type="RuleBase" id="RU003465"/>
    </source>
</evidence>
<feature type="domain" description="PPM-type phosphatase" evidence="8">
    <location>
        <begin position="18"/>
        <end position="311"/>
    </location>
</feature>
<keyword evidence="5 6" id="KW-0904">Protein phosphatase</keyword>
<dbReference type="SUPFAM" id="SSF81606">
    <property type="entry name" value="PP2C-like"/>
    <property type="match status" value="1"/>
</dbReference>
<feature type="region of interest" description="Disordered" evidence="7">
    <location>
        <begin position="1"/>
        <end position="28"/>
    </location>
</feature>
<dbReference type="GO" id="GO:0046872">
    <property type="term" value="F:metal ion binding"/>
    <property type="evidence" value="ECO:0007669"/>
    <property type="project" value="UniProtKB-KW"/>
</dbReference>
<dbReference type="Pfam" id="PF10017">
    <property type="entry name" value="Methyltransf_33"/>
    <property type="match status" value="1"/>
</dbReference>
<dbReference type="AlphaFoldDB" id="A0A3F3PLM9"/>
<evidence type="ECO:0000313" key="10">
    <source>
        <dbReference type="Proteomes" id="UP000253729"/>
    </source>
</evidence>
<dbReference type="SMART" id="SM00332">
    <property type="entry name" value="PP2Cc"/>
    <property type="match status" value="1"/>
</dbReference>
<dbReference type="InterPro" id="IPR051128">
    <property type="entry name" value="EgtD_Methyltrsf_superfamily"/>
</dbReference>
<evidence type="ECO:0000256" key="1">
    <source>
        <dbReference type="ARBA" id="ARBA00022603"/>
    </source>
</evidence>
<dbReference type="EMBL" id="KZ852083">
    <property type="protein sequence ID" value="RDH27841.1"/>
    <property type="molecule type" value="Genomic_DNA"/>
</dbReference>
<protein>
    <submittedName>
        <fullName evidence="9">Phosphatase 2C-like domain-containing protein</fullName>
    </submittedName>
</protein>
<sequence>MADASETSDTSNTFTLQGVGASSVPGSMPAQEDRYTILLPDELSGHTDSLAFFAIYDGHASDKVAEHASKNIRRLLISSGELRQGNYESAIEQAIQAEEEELLQGFWAGEELFAVAGSTAALVVVNLTRGILVVANLGDSHVLLGEADGADHTSLKVERITTSHKPEHAGERHRIESAGGTLNTDGGVPRVGGLNMSRALGDLQYKSPLKDIGEQSLSSGQEKAGIEPTKKGDLVSSYPSLKRYPLQSDRRYFLALITDGVTNTMDDETIMHQIARSKQDGMDADKVAAKITEKASGAPGSDNATCVTVFLDGHNIRKQECTLLFVLLCKMFESVVSPSQVRGRVPRVQPAPGPVAATNIIDIRSDKAETQLRQSLEASIHAACHGDAAMPELLLWDEQGLRYFEDVTYAPSYYLTNEEIGLLEKHKYQIAQHIPSGSMLVELGSGNLRKIKILLDALDELGREVDYFALDVSYQELHRTLSTVPPGTFRHVRCFGLLGTYDDGHNWMQLPEIRSRSKTILSLGSTLGSFQRPEAADFLASFVTPENNSSLLIGLDGCKDADRVLAAYNDSEGFNRRFIKHGLERANEILGPDTFDLDKWDVIGRWDAAQGSHNQYYVPSDEVSLTGETIPAGRSILAIKSHKYDADDRDALCRRADLAVSDAWASKNQYNLLYLEKP</sequence>
<evidence type="ECO:0000256" key="3">
    <source>
        <dbReference type="ARBA" id="ARBA00022723"/>
    </source>
</evidence>
<feature type="region of interest" description="Disordered" evidence="7">
    <location>
        <begin position="161"/>
        <end position="188"/>
    </location>
</feature>
<dbReference type="PANTHER" id="PTHR43397:SF2">
    <property type="entry name" value="HISTIDINE-SPECIFIC METHYLTRANSFERASE SAM-DEPENDENT DOMAIN-CONTAINING PROTEIN"/>
    <property type="match status" value="1"/>
</dbReference>
<dbReference type="RefSeq" id="XP_026620863.1">
    <property type="nucleotide sequence ID" value="XM_026774607.1"/>
</dbReference>
<feature type="compositionally biased region" description="Basic and acidic residues" evidence="7">
    <location>
        <begin position="161"/>
        <end position="176"/>
    </location>
</feature>
<dbReference type="NCBIfam" id="TIGR03439">
    <property type="entry name" value="methyl_EasF"/>
    <property type="match status" value="1"/>
</dbReference>
<name>A0A3F3PLM9_9EURO</name>
<dbReference type="PROSITE" id="PS01032">
    <property type="entry name" value="PPM_1"/>
    <property type="match status" value="1"/>
</dbReference>
<dbReference type="InterPro" id="IPR019257">
    <property type="entry name" value="MeTrfase_dom"/>
</dbReference>
<dbReference type="Gene3D" id="3.60.40.10">
    <property type="entry name" value="PPM-type phosphatase domain"/>
    <property type="match status" value="1"/>
</dbReference>
<dbReference type="InterPro" id="IPR000222">
    <property type="entry name" value="PP2C_BS"/>
</dbReference>
<keyword evidence="3" id="KW-0479">Metal-binding</keyword>
<proteinExistence type="inferred from homology"/>
<evidence type="ECO:0000256" key="4">
    <source>
        <dbReference type="ARBA" id="ARBA00022801"/>
    </source>
</evidence>
<keyword evidence="4 6" id="KW-0378">Hydrolase</keyword>
<dbReference type="STRING" id="1341132.A0A3F3PLM9"/>
<keyword evidence="10" id="KW-1185">Reference proteome</keyword>
<evidence type="ECO:0000256" key="2">
    <source>
        <dbReference type="ARBA" id="ARBA00022679"/>
    </source>
</evidence>
<evidence type="ECO:0000256" key="5">
    <source>
        <dbReference type="ARBA" id="ARBA00022912"/>
    </source>
</evidence>
<keyword evidence="2" id="KW-0808">Transferase</keyword>
<dbReference type="CDD" id="cd00143">
    <property type="entry name" value="PP2Cc"/>
    <property type="match status" value="1"/>
</dbReference>
<dbReference type="InterPro" id="IPR017805">
    <property type="entry name" value="SAM_MeTrfase_EasF-type_put"/>
</dbReference>
<keyword evidence="1" id="KW-0489">Methyltransferase</keyword>
<dbReference type="Pfam" id="PF00481">
    <property type="entry name" value="PP2C"/>
    <property type="match status" value="1"/>
</dbReference>
<dbReference type="InterPro" id="IPR029063">
    <property type="entry name" value="SAM-dependent_MTases_sf"/>
</dbReference>
<accession>A0A3F3PLM9</accession>
<evidence type="ECO:0000256" key="7">
    <source>
        <dbReference type="SAM" id="MobiDB-lite"/>
    </source>
</evidence>
<organism evidence="9 10">
    <name type="scientific">Aspergillus welwitschiae</name>
    <dbReference type="NCBI Taxonomy" id="1341132"/>
    <lineage>
        <taxon>Eukaryota</taxon>
        <taxon>Fungi</taxon>
        <taxon>Dikarya</taxon>
        <taxon>Ascomycota</taxon>
        <taxon>Pezizomycotina</taxon>
        <taxon>Eurotiomycetes</taxon>
        <taxon>Eurotiomycetidae</taxon>
        <taxon>Eurotiales</taxon>
        <taxon>Aspergillaceae</taxon>
        <taxon>Aspergillus</taxon>
        <taxon>Aspergillus subgen. Circumdati</taxon>
    </lineage>
</organism>
<dbReference type="InterPro" id="IPR001932">
    <property type="entry name" value="PPM-type_phosphatase-like_dom"/>
</dbReference>
<comment type="similarity">
    <text evidence="6">Belongs to the PP2C family.</text>
</comment>
<dbReference type="Proteomes" id="UP000253729">
    <property type="component" value="Unassembled WGS sequence"/>
</dbReference>